<keyword evidence="3 5" id="KW-0687">Ribonucleoprotein</keyword>
<accession>A0A9X3N5K4</accession>
<dbReference type="EMBL" id="JAPDDP010000011">
    <property type="protein sequence ID" value="MDA0180295.1"/>
    <property type="molecule type" value="Genomic_DNA"/>
</dbReference>
<dbReference type="GO" id="GO:0003723">
    <property type="term" value="F:RNA binding"/>
    <property type="evidence" value="ECO:0007669"/>
    <property type="project" value="TreeGrafter"/>
</dbReference>
<dbReference type="NCBIfam" id="NF001099">
    <property type="entry name" value="PRK00132.1"/>
    <property type="match status" value="1"/>
</dbReference>
<dbReference type="SUPFAM" id="SSF54211">
    <property type="entry name" value="Ribosomal protein S5 domain 2-like"/>
    <property type="match status" value="1"/>
</dbReference>
<proteinExistence type="inferred from homology"/>
<comment type="caution">
    <text evidence="8">The sequence shown here is derived from an EMBL/GenBank/DDBJ whole genome shotgun (WGS) entry which is preliminary data.</text>
</comment>
<dbReference type="InterPro" id="IPR014721">
    <property type="entry name" value="Ribsml_uS5_D2-typ_fold_subgr"/>
</dbReference>
<evidence type="ECO:0000256" key="1">
    <source>
        <dbReference type="ARBA" id="ARBA00005251"/>
    </source>
</evidence>
<evidence type="ECO:0000256" key="6">
    <source>
        <dbReference type="RuleBase" id="RU003815"/>
    </source>
</evidence>
<dbReference type="InterPro" id="IPR023035">
    <property type="entry name" value="Ribosomal_uS9_bac/plastid"/>
</dbReference>
<dbReference type="GO" id="GO:0022627">
    <property type="term" value="C:cytosolic small ribosomal subunit"/>
    <property type="evidence" value="ECO:0007669"/>
    <property type="project" value="TreeGrafter"/>
</dbReference>
<name>A0A9X3N5K4_9ACTN</name>
<organism evidence="8 9">
    <name type="scientific">Solirubrobacter phytolaccae</name>
    <dbReference type="NCBI Taxonomy" id="1404360"/>
    <lineage>
        <taxon>Bacteria</taxon>
        <taxon>Bacillati</taxon>
        <taxon>Actinomycetota</taxon>
        <taxon>Thermoleophilia</taxon>
        <taxon>Solirubrobacterales</taxon>
        <taxon>Solirubrobacteraceae</taxon>
        <taxon>Solirubrobacter</taxon>
    </lineage>
</organism>
<keyword evidence="9" id="KW-1185">Reference proteome</keyword>
<dbReference type="PANTHER" id="PTHR21569:SF1">
    <property type="entry name" value="SMALL RIBOSOMAL SUBUNIT PROTEIN US9M"/>
    <property type="match status" value="1"/>
</dbReference>
<dbReference type="AlphaFoldDB" id="A0A9X3N5K4"/>
<evidence type="ECO:0000256" key="4">
    <source>
        <dbReference type="ARBA" id="ARBA00035259"/>
    </source>
</evidence>
<evidence type="ECO:0000256" key="2">
    <source>
        <dbReference type="ARBA" id="ARBA00022980"/>
    </source>
</evidence>
<feature type="compositionally biased region" description="Basic residues" evidence="7">
    <location>
        <begin position="119"/>
        <end position="138"/>
    </location>
</feature>
<evidence type="ECO:0000313" key="9">
    <source>
        <dbReference type="Proteomes" id="UP001147653"/>
    </source>
</evidence>
<dbReference type="HAMAP" id="MF_00532_B">
    <property type="entry name" value="Ribosomal_uS9_B"/>
    <property type="match status" value="1"/>
</dbReference>
<dbReference type="InterPro" id="IPR020574">
    <property type="entry name" value="Ribosomal_uS9_CS"/>
</dbReference>
<dbReference type="GO" id="GO:0003735">
    <property type="term" value="F:structural constituent of ribosome"/>
    <property type="evidence" value="ECO:0007669"/>
    <property type="project" value="InterPro"/>
</dbReference>
<dbReference type="PROSITE" id="PS00360">
    <property type="entry name" value="RIBOSOMAL_S9"/>
    <property type="match status" value="1"/>
</dbReference>
<evidence type="ECO:0000256" key="7">
    <source>
        <dbReference type="SAM" id="MobiDB-lite"/>
    </source>
</evidence>
<gene>
    <name evidence="5 8" type="primary">rpsI</name>
    <name evidence="8" type="ORF">OJ997_08310</name>
</gene>
<dbReference type="Pfam" id="PF00380">
    <property type="entry name" value="Ribosomal_S9"/>
    <property type="match status" value="1"/>
</dbReference>
<evidence type="ECO:0000256" key="5">
    <source>
        <dbReference type="HAMAP-Rule" id="MF_00532"/>
    </source>
</evidence>
<feature type="region of interest" description="Disordered" evidence="7">
    <location>
        <begin position="114"/>
        <end position="138"/>
    </location>
</feature>
<dbReference type="GO" id="GO:0006412">
    <property type="term" value="P:translation"/>
    <property type="evidence" value="ECO:0007669"/>
    <property type="project" value="UniProtKB-UniRule"/>
</dbReference>
<sequence>MDLAAGARYKATGKRKTAVARVTLKPGTGQYFITGVAKSAKSLDEFFPRHTLQRTIRQPLETVGYEDRMDVVATMHGGGVSAQAGALRHGISKALLEADPNLRSELKRRGFLTRDARVKERKKAGLKKARKRPQFSKR</sequence>
<protein>
    <recommendedName>
        <fullName evidence="4 5">Small ribosomal subunit protein uS9</fullName>
    </recommendedName>
</protein>
<dbReference type="InterPro" id="IPR020568">
    <property type="entry name" value="Ribosomal_Su5_D2-typ_SF"/>
</dbReference>
<evidence type="ECO:0000256" key="3">
    <source>
        <dbReference type="ARBA" id="ARBA00023274"/>
    </source>
</evidence>
<dbReference type="PANTHER" id="PTHR21569">
    <property type="entry name" value="RIBOSOMAL PROTEIN S9"/>
    <property type="match status" value="1"/>
</dbReference>
<dbReference type="InterPro" id="IPR000754">
    <property type="entry name" value="Ribosomal_uS9"/>
</dbReference>
<dbReference type="FunFam" id="3.30.230.10:FF:000001">
    <property type="entry name" value="30S ribosomal protein S9"/>
    <property type="match status" value="1"/>
</dbReference>
<reference evidence="8" key="1">
    <citation type="submission" date="2022-10" db="EMBL/GenBank/DDBJ databases">
        <title>The WGS of Solirubrobacter phytolaccae KCTC 29190.</title>
        <authorList>
            <person name="Jiang Z."/>
        </authorList>
    </citation>
    <scope>NUCLEOTIDE SEQUENCE</scope>
    <source>
        <strain evidence="8">KCTC 29190</strain>
    </source>
</reference>
<dbReference type="Gene3D" id="3.30.230.10">
    <property type="match status" value="1"/>
</dbReference>
<comment type="similarity">
    <text evidence="1 5 6">Belongs to the universal ribosomal protein uS9 family.</text>
</comment>
<keyword evidence="2 5" id="KW-0689">Ribosomal protein</keyword>
<dbReference type="Proteomes" id="UP001147653">
    <property type="component" value="Unassembled WGS sequence"/>
</dbReference>
<evidence type="ECO:0000313" key="8">
    <source>
        <dbReference type="EMBL" id="MDA0180295.1"/>
    </source>
</evidence>